<dbReference type="EMBL" id="REGN01007563">
    <property type="protein sequence ID" value="RNA05894.1"/>
    <property type="molecule type" value="Genomic_DNA"/>
</dbReference>
<evidence type="ECO:0000313" key="2">
    <source>
        <dbReference type="EMBL" id="RNA05894.1"/>
    </source>
</evidence>
<accession>A0A3M7Q3T2</accession>
<protein>
    <submittedName>
        <fullName evidence="2">Uncharacterized protein</fullName>
    </submittedName>
</protein>
<keyword evidence="1" id="KW-0175">Coiled coil</keyword>
<proteinExistence type="predicted"/>
<comment type="caution">
    <text evidence="2">The sequence shown here is derived from an EMBL/GenBank/DDBJ whole genome shotgun (WGS) entry which is preliminary data.</text>
</comment>
<evidence type="ECO:0000313" key="3">
    <source>
        <dbReference type="Proteomes" id="UP000276133"/>
    </source>
</evidence>
<organism evidence="2 3">
    <name type="scientific">Brachionus plicatilis</name>
    <name type="common">Marine rotifer</name>
    <name type="synonym">Brachionus muelleri</name>
    <dbReference type="NCBI Taxonomy" id="10195"/>
    <lineage>
        <taxon>Eukaryota</taxon>
        <taxon>Metazoa</taxon>
        <taxon>Spiralia</taxon>
        <taxon>Gnathifera</taxon>
        <taxon>Rotifera</taxon>
        <taxon>Eurotatoria</taxon>
        <taxon>Monogononta</taxon>
        <taxon>Pseudotrocha</taxon>
        <taxon>Ploima</taxon>
        <taxon>Brachionidae</taxon>
        <taxon>Brachionus</taxon>
    </lineage>
</organism>
<name>A0A3M7Q3T2_BRAPC</name>
<keyword evidence="3" id="KW-1185">Reference proteome</keyword>
<evidence type="ECO:0000256" key="1">
    <source>
        <dbReference type="SAM" id="Coils"/>
    </source>
</evidence>
<dbReference type="Proteomes" id="UP000276133">
    <property type="component" value="Unassembled WGS sequence"/>
</dbReference>
<feature type="coiled-coil region" evidence="1">
    <location>
        <begin position="21"/>
        <end position="52"/>
    </location>
</feature>
<reference evidence="2 3" key="1">
    <citation type="journal article" date="2018" name="Sci. Rep.">
        <title>Genomic signatures of local adaptation to the degree of environmental predictability in rotifers.</title>
        <authorList>
            <person name="Franch-Gras L."/>
            <person name="Hahn C."/>
            <person name="Garcia-Roger E.M."/>
            <person name="Carmona M.J."/>
            <person name="Serra M."/>
            <person name="Gomez A."/>
        </authorList>
    </citation>
    <scope>NUCLEOTIDE SEQUENCE [LARGE SCALE GENOMIC DNA]</scope>
    <source>
        <strain evidence="2">HYR1</strain>
    </source>
</reference>
<gene>
    <name evidence="2" type="ORF">BpHYR1_038101</name>
</gene>
<dbReference type="OrthoDB" id="10509433at2759"/>
<dbReference type="AlphaFoldDB" id="A0A3M7Q3T2"/>
<sequence>MLLTTRNPEIETLRQELQTINTKLELSLDIEMQKLKEQERELQEALKFKSRTDLIKAMENELAMESLEESMLDLKSVSNLNSSFHQTMKSSNTFLKKDLKKSHQILDNLMREYNDQYKTNMIQSYNTDFKSLPNPNVIFSKSSKYSRTPQQSVKTVTIYKKPAEQNLNQQQTFVYGDSLSYNPYAKPNYNPQDYAKSIRDSYFYSDKETINGIPKSKIRKTTYLHDKDTGFTVLPVTKTLIHKKPWSYGKVETNYYSFRDSKLKKK</sequence>